<protein>
    <submittedName>
        <fullName evidence="1">Uncharacterized protein</fullName>
    </submittedName>
</protein>
<dbReference type="Proteomes" id="UP000634136">
    <property type="component" value="Unassembled WGS sequence"/>
</dbReference>
<evidence type="ECO:0000313" key="1">
    <source>
        <dbReference type="EMBL" id="KAF7827799.1"/>
    </source>
</evidence>
<dbReference type="EMBL" id="JAAIUW010000006">
    <property type="protein sequence ID" value="KAF7827799.1"/>
    <property type="molecule type" value="Genomic_DNA"/>
</dbReference>
<evidence type="ECO:0000313" key="2">
    <source>
        <dbReference type="Proteomes" id="UP000634136"/>
    </source>
</evidence>
<accession>A0A834TU33</accession>
<proteinExistence type="predicted"/>
<sequence length="32" mass="3867">MEHHSHFLVRNKETKQSQNFNFEVLYLQSSGM</sequence>
<dbReference type="AlphaFoldDB" id="A0A834TU33"/>
<organism evidence="1 2">
    <name type="scientific">Senna tora</name>
    <dbReference type="NCBI Taxonomy" id="362788"/>
    <lineage>
        <taxon>Eukaryota</taxon>
        <taxon>Viridiplantae</taxon>
        <taxon>Streptophyta</taxon>
        <taxon>Embryophyta</taxon>
        <taxon>Tracheophyta</taxon>
        <taxon>Spermatophyta</taxon>
        <taxon>Magnoliopsida</taxon>
        <taxon>eudicotyledons</taxon>
        <taxon>Gunneridae</taxon>
        <taxon>Pentapetalae</taxon>
        <taxon>rosids</taxon>
        <taxon>fabids</taxon>
        <taxon>Fabales</taxon>
        <taxon>Fabaceae</taxon>
        <taxon>Caesalpinioideae</taxon>
        <taxon>Cassia clade</taxon>
        <taxon>Senna</taxon>
    </lineage>
</organism>
<name>A0A834TU33_9FABA</name>
<comment type="caution">
    <text evidence="1">The sequence shown here is derived from an EMBL/GenBank/DDBJ whole genome shotgun (WGS) entry which is preliminary data.</text>
</comment>
<reference evidence="1" key="1">
    <citation type="submission" date="2020-09" db="EMBL/GenBank/DDBJ databases">
        <title>Genome-Enabled Discovery of Anthraquinone Biosynthesis in Senna tora.</title>
        <authorList>
            <person name="Kang S.-H."/>
            <person name="Pandey R.P."/>
            <person name="Lee C.-M."/>
            <person name="Sim J.-S."/>
            <person name="Jeong J.-T."/>
            <person name="Choi B.-S."/>
            <person name="Jung M."/>
            <person name="Ginzburg D."/>
            <person name="Zhao K."/>
            <person name="Won S.Y."/>
            <person name="Oh T.-J."/>
            <person name="Yu Y."/>
            <person name="Kim N.-H."/>
            <person name="Lee O.R."/>
            <person name="Lee T.-H."/>
            <person name="Bashyal P."/>
            <person name="Kim T.-S."/>
            <person name="Lee W.-H."/>
            <person name="Kawkins C."/>
            <person name="Kim C.-K."/>
            <person name="Kim J.S."/>
            <person name="Ahn B.O."/>
            <person name="Rhee S.Y."/>
            <person name="Sohng J.K."/>
        </authorList>
    </citation>
    <scope>NUCLEOTIDE SEQUENCE</scope>
    <source>
        <tissue evidence="1">Leaf</tissue>
    </source>
</reference>
<keyword evidence="2" id="KW-1185">Reference proteome</keyword>
<gene>
    <name evidence="1" type="ORF">G2W53_018963</name>
</gene>